<dbReference type="InterPro" id="IPR050771">
    <property type="entry name" value="Alpha-ketoacid_DH_E1_comp"/>
</dbReference>
<evidence type="ECO:0000313" key="7">
    <source>
        <dbReference type="Proteomes" id="UP001589748"/>
    </source>
</evidence>
<organism evidence="6 7">
    <name type="scientific">Kineococcus gynurae</name>
    <dbReference type="NCBI Taxonomy" id="452979"/>
    <lineage>
        <taxon>Bacteria</taxon>
        <taxon>Bacillati</taxon>
        <taxon>Actinomycetota</taxon>
        <taxon>Actinomycetes</taxon>
        <taxon>Kineosporiales</taxon>
        <taxon>Kineosporiaceae</taxon>
        <taxon>Kineococcus</taxon>
    </lineage>
</organism>
<evidence type="ECO:0000256" key="2">
    <source>
        <dbReference type="ARBA" id="ARBA00023002"/>
    </source>
</evidence>
<dbReference type="Gene3D" id="3.40.50.970">
    <property type="match status" value="1"/>
</dbReference>
<reference evidence="6 7" key="1">
    <citation type="submission" date="2024-09" db="EMBL/GenBank/DDBJ databases">
        <authorList>
            <person name="Sun Q."/>
            <person name="Mori K."/>
        </authorList>
    </citation>
    <scope>NUCLEOTIDE SEQUENCE [LARGE SCALE GENOMIC DNA]</scope>
    <source>
        <strain evidence="6 7">TISTR 1856</strain>
    </source>
</reference>
<proteinExistence type="predicted"/>
<dbReference type="InterPro" id="IPR001017">
    <property type="entry name" value="DH_E1"/>
</dbReference>
<protein>
    <submittedName>
        <fullName evidence="6">Pyruvate dehydrogenase (Acetyl-transferring) E1 component subunit alpha</fullName>
    </submittedName>
</protein>
<dbReference type="PANTHER" id="PTHR43380:SF1">
    <property type="entry name" value="2-OXOISOVALERATE DEHYDROGENASE SUBUNIT ALPHA, MITOCHONDRIAL"/>
    <property type="match status" value="1"/>
</dbReference>
<sequence length="401" mass="43509">MIEADVSPHPTAGEPTAPAAAPAPTGGERTRGLVQLLGPDGVRREHPDYRLDLDNAELLELYRRLVLLRRFDAEAEALQRQGELGLWAGCRGQEAAQVGAGYALHEPDHVFPGYRDHGLAFARGVDPLHVLSIFRGVDHGGWDPREHHVHPYTLVIAAQMLPAVGYAMGLQRDGAVGTGDPARDAAVVACFGDGATAQGEASEALTFASVYHAPVVFFCQNNQWAISEPVERQSTVALHRRADGFGMPGVLVDGNDVLAVLAVVRSALERARRGEGPTFVEAYTFRMGAHTTSDDPTRYRNAAEVEEWRAKDPLDRVETYLRAEGILDEAFESALATESDELAERVRAGVRALVDPHPAAMFDHAYAEPHAQVQAERDEFLAAWARHDDELAAGGQNEGGR</sequence>
<feature type="domain" description="Dehydrogenase E1 component" evidence="5">
    <location>
        <begin position="64"/>
        <end position="341"/>
    </location>
</feature>
<dbReference type="InterPro" id="IPR017596">
    <property type="entry name" value="PdhA/BkdA"/>
</dbReference>
<evidence type="ECO:0000313" key="6">
    <source>
        <dbReference type="EMBL" id="MFB9376109.1"/>
    </source>
</evidence>
<comment type="caution">
    <text evidence="6">The sequence shown here is derived from an EMBL/GenBank/DDBJ whole genome shotgun (WGS) entry which is preliminary data.</text>
</comment>
<evidence type="ECO:0000259" key="5">
    <source>
        <dbReference type="Pfam" id="PF00676"/>
    </source>
</evidence>
<name>A0ABV5LPX5_9ACTN</name>
<gene>
    <name evidence="6" type="primary">pdhA</name>
    <name evidence="6" type="ORF">ACFFVI_03920</name>
</gene>
<dbReference type="Proteomes" id="UP001589748">
    <property type="component" value="Unassembled WGS sequence"/>
</dbReference>
<accession>A0ABV5LPX5</accession>
<dbReference type="PANTHER" id="PTHR43380">
    <property type="entry name" value="2-OXOISOVALERATE DEHYDROGENASE SUBUNIT ALPHA, MITOCHONDRIAL"/>
    <property type="match status" value="1"/>
</dbReference>
<keyword evidence="2" id="KW-0560">Oxidoreductase</keyword>
<dbReference type="EMBL" id="JBHMDM010000002">
    <property type="protein sequence ID" value="MFB9376109.1"/>
    <property type="molecule type" value="Genomic_DNA"/>
</dbReference>
<keyword evidence="7" id="KW-1185">Reference proteome</keyword>
<dbReference type="CDD" id="cd02000">
    <property type="entry name" value="TPP_E1_PDC_ADC_BCADC"/>
    <property type="match status" value="1"/>
</dbReference>
<evidence type="ECO:0000256" key="1">
    <source>
        <dbReference type="ARBA" id="ARBA00001964"/>
    </source>
</evidence>
<dbReference type="InterPro" id="IPR029061">
    <property type="entry name" value="THDP-binding"/>
</dbReference>
<dbReference type="RefSeq" id="WP_380134567.1">
    <property type="nucleotide sequence ID" value="NZ_JBHLUI010000002.1"/>
</dbReference>
<comment type="cofactor">
    <cofactor evidence="1">
        <name>thiamine diphosphate</name>
        <dbReference type="ChEBI" id="CHEBI:58937"/>
    </cofactor>
</comment>
<keyword evidence="6" id="KW-0670">Pyruvate</keyword>
<keyword evidence="3" id="KW-0786">Thiamine pyrophosphate</keyword>
<feature type="region of interest" description="Disordered" evidence="4">
    <location>
        <begin position="1"/>
        <end position="31"/>
    </location>
</feature>
<dbReference type="NCBIfam" id="TIGR03181">
    <property type="entry name" value="PDH_E1_alph_x"/>
    <property type="match status" value="1"/>
</dbReference>
<evidence type="ECO:0000256" key="3">
    <source>
        <dbReference type="ARBA" id="ARBA00023052"/>
    </source>
</evidence>
<feature type="compositionally biased region" description="Low complexity" evidence="4">
    <location>
        <begin position="10"/>
        <end position="27"/>
    </location>
</feature>
<evidence type="ECO:0000256" key="4">
    <source>
        <dbReference type="SAM" id="MobiDB-lite"/>
    </source>
</evidence>
<dbReference type="Pfam" id="PF00676">
    <property type="entry name" value="E1_dh"/>
    <property type="match status" value="1"/>
</dbReference>
<dbReference type="SUPFAM" id="SSF52518">
    <property type="entry name" value="Thiamin diphosphate-binding fold (THDP-binding)"/>
    <property type="match status" value="1"/>
</dbReference>